<dbReference type="Proteomes" id="UP000323707">
    <property type="component" value="Unassembled WGS sequence"/>
</dbReference>
<gene>
    <name evidence="9 11" type="primary">ribA</name>
    <name evidence="11" type="ORF">F4V45_07000</name>
</gene>
<evidence type="ECO:0000256" key="2">
    <source>
        <dbReference type="ARBA" id="ARBA00022619"/>
    </source>
</evidence>
<dbReference type="Gene3D" id="3.40.50.10990">
    <property type="entry name" value="GTP cyclohydrolase II"/>
    <property type="match status" value="1"/>
</dbReference>
<dbReference type="Pfam" id="PF00925">
    <property type="entry name" value="GTP_cyclohydro2"/>
    <property type="match status" value="1"/>
</dbReference>
<dbReference type="HAMAP" id="MF_00179">
    <property type="entry name" value="RibA"/>
    <property type="match status" value="1"/>
</dbReference>
<evidence type="ECO:0000256" key="1">
    <source>
        <dbReference type="ARBA" id="ARBA00004853"/>
    </source>
</evidence>
<proteinExistence type="inferred from homology"/>
<feature type="binding site" evidence="9">
    <location>
        <position position="167"/>
    </location>
    <ligand>
        <name>GTP</name>
        <dbReference type="ChEBI" id="CHEBI:37565"/>
    </ligand>
</feature>
<dbReference type="PANTHER" id="PTHR21327">
    <property type="entry name" value="GTP CYCLOHYDROLASE II-RELATED"/>
    <property type="match status" value="1"/>
</dbReference>
<keyword evidence="3 9" id="KW-0479">Metal-binding</keyword>
<dbReference type="RefSeq" id="WP_150337643.1">
    <property type="nucleotide sequence ID" value="NZ_JAERIX010000014.1"/>
</dbReference>
<feature type="binding site" evidence="9">
    <location>
        <position position="55"/>
    </location>
    <ligand>
        <name>Zn(2+)</name>
        <dbReference type="ChEBI" id="CHEBI:29105"/>
        <note>catalytic</note>
    </ligand>
</feature>
<comment type="cofactor">
    <cofactor evidence="9">
        <name>Zn(2+)</name>
        <dbReference type="ChEBI" id="CHEBI:29105"/>
    </cofactor>
    <text evidence="9">Binds 1 zinc ion per subunit.</text>
</comment>
<dbReference type="CDD" id="cd00641">
    <property type="entry name" value="GTP_cyclohydro2"/>
    <property type="match status" value="1"/>
</dbReference>
<comment type="function">
    <text evidence="9">Catalyzes the conversion of GTP to 2,5-diamino-6-ribosylamino-4(3H)-pyrimidinone 5'-phosphate (DARP), formate and pyrophosphate.</text>
</comment>
<evidence type="ECO:0000256" key="6">
    <source>
        <dbReference type="ARBA" id="ARBA00022833"/>
    </source>
</evidence>
<evidence type="ECO:0000256" key="8">
    <source>
        <dbReference type="ARBA" id="ARBA00049295"/>
    </source>
</evidence>
<dbReference type="GO" id="GO:0009231">
    <property type="term" value="P:riboflavin biosynthetic process"/>
    <property type="evidence" value="ECO:0007669"/>
    <property type="project" value="UniProtKB-UniRule"/>
</dbReference>
<evidence type="ECO:0000256" key="9">
    <source>
        <dbReference type="HAMAP-Rule" id="MF_00179"/>
    </source>
</evidence>
<feature type="active site" description="Proton acceptor" evidence="9">
    <location>
        <position position="139"/>
    </location>
</feature>
<sequence length="205" mass="22710">MHIISNLAKLPTRYGDFLIQSFRETLESSGAVLEHLVVMTPYLPANPLVRVHSECLTGDVFGSCKCDCGPELDMAMRKIAQDARNGDAKDGGANGGGMLIYLRQEGRGIGLFNKVNAYALQDQGLDTVEANIKLGFKSDDRSYGIVEKIFAHYGIKKVRLLTNNPRKIETISAYVEVERESIIVESNEHNAKYLAIKKQKLGHLL</sequence>
<dbReference type="UniPathway" id="UPA00275">
    <property type="reaction ID" value="UER00400"/>
</dbReference>
<dbReference type="InterPro" id="IPR036144">
    <property type="entry name" value="RibA-like_sf"/>
</dbReference>
<evidence type="ECO:0000313" key="12">
    <source>
        <dbReference type="Proteomes" id="UP000323707"/>
    </source>
</evidence>
<protein>
    <recommendedName>
        <fullName evidence="9">GTP cyclohydrolase-2</fullName>
        <ecNumber evidence="9">3.5.4.25</ecNumber>
    </recommendedName>
    <alternativeName>
        <fullName evidence="9">GTP cyclohydrolase II</fullName>
    </alternativeName>
</protein>
<keyword evidence="5 9" id="KW-0378">Hydrolase</keyword>
<dbReference type="EC" id="3.5.4.25" evidence="9"/>
<evidence type="ECO:0000313" key="11">
    <source>
        <dbReference type="EMBL" id="KAA8707619.1"/>
    </source>
</evidence>
<keyword evidence="2 9" id="KW-0686">Riboflavin biosynthesis</keyword>
<feature type="binding site" evidence="9">
    <location>
        <position position="162"/>
    </location>
    <ligand>
        <name>GTP</name>
        <dbReference type="ChEBI" id="CHEBI:37565"/>
    </ligand>
</feature>
<comment type="similarity">
    <text evidence="9">Belongs to the GTP cyclohydrolase II family.</text>
</comment>
<feature type="active site" description="Nucleophile" evidence="9">
    <location>
        <position position="141"/>
    </location>
</feature>
<feature type="binding site" evidence="9">
    <location>
        <position position="68"/>
    </location>
    <ligand>
        <name>Zn(2+)</name>
        <dbReference type="ChEBI" id="CHEBI:29105"/>
        <note>catalytic</note>
    </ligand>
</feature>
<dbReference type="InterPro" id="IPR032677">
    <property type="entry name" value="GTP_cyclohydro_II"/>
</dbReference>
<feature type="binding site" evidence="9">
    <location>
        <begin position="50"/>
        <end position="54"/>
    </location>
    <ligand>
        <name>GTP</name>
        <dbReference type="ChEBI" id="CHEBI:37565"/>
    </ligand>
</feature>
<organism evidence="11 12">
    <name type="scientific">Helicobacter canis</name>
    <dbReference type="NCBI Taxonomy" id="29419"/>
    <lineage>
        <taxon>Bacteria</taxon>
        <taxon>Pseudomonadati</taxon>
        <taxon>Campylobacterota</taxon>
        <taxon>Epsilonproteobacteria</taxon>
        <taxon>Campylobacterales</taxon>
        <taxon>Helicobacteraceae</taxon>
        <taxon>Helicobacter</taxon>
    </lineage>
</organism>
<dbReference type="GO" id="GO:0005829">
    <property type="term" value="C:cytosol"/>
    <property type="evidence" value="ECO:0007669"/>
    <property type="project" value="TreeGrafter"/>
</dbReference>
<keyword evidence="6 9" id="KW-0862">Zinc</keyword>
<evidence type="ECO:0000256" key="7">
    <source>
        <dbReference type="ARBA" id="ARBA00023134"/>
    </source>
</evidence>
<comment type="caution">
    <text evidence="11">The sequence shown here is derived from an EMBL/GenBank/DDBJ whole genome shotgun (WGS) entry which is preliminary data.</text>
</comment>
<dbReference type="InterPro" id="IPR000926">
    <property type="entry name" value="RibA"/>
</dbReference>
<reference evidence="11 12" key="1">
    <citation type="submission" date="2019-09" db="EMBL/GenBank/DDBJ databases">
        <title>Draft genome sequence of various Type strains from the CCUG.</title>
        <authorList>
            <person name="Pineiro-Iglesias B."/>
            <person name="Tunovic T."/>
            <person name="Unosson C."/>
            <person name="Inganas E."/>
            <person name="Ohlen M."/>
            <person name="Cardew S."/>
            <person name="Jensie-Markopoulos S."/>
            <person name="Salva-Serra F."/>
            <person name="Jaen-Luchoro D."/>
            <person name="Karlsson R."/>
            <person name="Svensson-Stadler L."/>
            <person name="Chun J."/>
            <person name="Moore E."/>
        </authorList>
    </citation>
    <scope>NUCLEOTIDE SEQUENCE [LARGE SCALE GENOMIC DNA]</scope>
    <source>
        <strain evidence="11 12">CCUG 32756T</strain>
    </source>
</reference>
<evidence type="ECO:0000256" key="4">
    <source>
        <dbReference type="ARBA" id="ARBA00022741"/>
    </source>
</evidence>
<feature type="domain" description="GTP cyclohydrolase II" evidence="10">
    <location>
        <begin position="8"/>
        <end position="174"/>
    </location>
</feature>
<dbReference type="AlphaFoldDB" id="A0A5M9QHU2"/>
<dbReference type="NCBIfam" id="NF001591">
    <property type="entry name" value="PRK00393.1"/>
    <property type="match status" value="1"/>
</dbReference>
<keyword evidence="4 9" id="KW-0547">Nucleotide-binding</keyword>
<accession>A0A5M9QHU2</accession>
<dbReference type="PANTHER" id="PTHR21327:SF18">
    <property type="entry name" value="3,4-DIHYDROXY-2-BUTANONE 4-PHOSPHATE SYNTHASE"/>
    <property type="match status" value="1"/>
</dbReference>
<name>A0A5M9QHU2_9HELI</name>
<dbReference type="GO" id="GO:0008270">
    <property type="term" value="F:zinc ion binding"/>
    <property type="evidence" value="ECO:0007669"/>
    <property type="project" value="UniProtKB-UniRule"/>
</dbReference>
<evidence type="ECO:0000256" key="5">
    <source>
        <dbReference type="ARBA" id="ARBA00022801"/>
    </source>
</evidence>
<dbReference type="EMBL" id="VXKE01000021">
    <property type="protein sequence ID" value="KAA8707619.1"/>
    <property type="molecule type" value="Genomic_DNA"/>
</dbReference>
<dbReference type="SUPFAM" id="SSF142695">
    <property type="entry name" value="RibA-like"/>
    <property type="match status" value="1"/>
</dbReference>
<dbReference type="NCBIfam" id="TIGR00505">
    <property type="entry name" value="ribA"/>
    <property type="match status" value="1"/>
</dbReference>
<feature type="binding site" evidence="9">
    <location>
        <position position="66"/>
    </location>
    <ligand>
        <name>Zn(2+)</name>
        <dbReference type="ChEBI" id="CHEBI:29105"/>
        <note>catalytic</note>
    </ligand>
</feature>
<evidence type="ECO:0000259" key="10">
    <source>
        <dbReference type="Pfam" id="PF00925"/>
    </source>
</evidence>
<dbReference type="GO" id="GO:0005525">
    <property type="term" value="F:GTP binding"/>
    <property type="evidence" value="ECO:0007669"/>
    <property type="project" value="UniProtKB-KW"/>
</dbReference>
<comment type="catalytic activity">
    <reaction evidence="8 9">
        <text>GTP + 4 H2O = 2,5-diamino-6-hydroxy-4-(5-phosphoribosylamino)-pyrimidine + formate + 2 phosphate + 3 H(+)</text>
        <dbReference type="Rhea" id="RHEA:23704"/>
        <dbReference type="ChEBI" id="CHEBI:15377"/>
        <dbReference type="ChEBI" id="CHEBI:15378"/>
        <dbReference type="ChEBI" id="CHEBI:15740"/>
        <dbReference type="ChEBI" id="CHEBI:37565"/>
        <dbReference type="ChEBI" id="CHEBI:43474"/>
        <dbReference type="ChEBI" id="CHEBI:58614"/>
        <dbReference type="EC" id="3.5.4.25"/>
    </reaction>
</comment>
<feature type="binding site" evidence="9">
    <location>
        <position position="127"/>
    </location>
    <ligand>
        <name>GTP</name>
        <dbReference type="ChEBI" id="CHEBI:37565"/>
    </ligand>
</feature>
<keyword evidence="7 9" id="KW-0342">GTP-binding</keyword>
<dbReference type="GO" id="GO:0003935">
    <property type="term" value="F:GTP cyclohydrolase II activity"/>
    <property type="evidence" value="ECO:0007669"/>
    <property type="project" value="UniProtKB-UniRule"/>
</dbReference>
<evidence type="ECO:0000256" key="3">
    <source>
        <dbReference type="ARBA" id="ARBA00022723"/>
    </source>
</evidence>
<feature type="binding site" evidence="9">
    <location>
        <begin position="105"/>
        <end position="107"/>
    </location>
    <ligand>
        <name>GTP</name>
        <dbReference type="ChEBI" id="CHEBI:37565"/>
    </ligand>
</feature>
<comment type="caution">
    <text evidence="9">Lacks conserved residue(s) required for the propagation of feature annotation.</text>
</comment>
<comment type="pathway">
    <text evidence="1 9">Cofactor biosynthesis; riboflavin biosynthesis; 5-amino-6-(D-ribitylamino)uracil from GTP: step 1/4.</text>
</comment>